<keyword evidence="1" id="KW-0732">Signal</keyword>
<dbReference type="PANTHER" id="PTHR30290:SF83">
    <property type="entry name" value="ABC TRANSPORTER SUBSTRATE-BINDING PROTEIN"/>
    <property type="match status" value="1"/>
</dbReference>
<dbReference type="Pfam" id="PF00496">
    <property type="entry name" value="SBP_bac_5"/>
    <property type="match status" value="1"/>
</dbReference>
<dbReference type="eggNOG" id="COG0747">
    <property type="taxonomic scope" value="Bacteria"/>
</dbReference>
<reference evidence="4" key="1">
    <citation type="journal article" date="2008" name="J. Bacteriol.">
        <title>Genome sequence of the fish pathogen Renibacterium salmoninarum suggests reductive evolution away from an environmental Arthrobacter ancestor.</title>
        <authorList>
            <person name="Wiens G.D."/>
            <person name="Rockey D.D."/>
            <person name="Wu Z."/>
            <person name="Chang J."/>
            <person name="Levy R."/>
            <person name="Crane S."/>
            <person name="Chen D.S."/>
            <person name="Capri G.R."/>
            <person name="Burnett J.R."/>
            <person name="Sudheesh P.S."/>
            <person name="Schipma M.J."/>
            <person name="Burd H."/>
            <person name="Bhattacharyya A."/>
            <person name="Rhodes L.D."/>
            <person name="Kaul R."/>
            <person name="Strom M.S."/>
        </authorList>
    </citation>
    <scope>NUCLEOTIDE SEQUENCE [LARGE SCALE GENOMIC DNA]</scope>
    <source>
        <strain evidence="4">ATCC 33209 / DSM 20767 / JCM 11484 / NBRC 15589 / NCIMB 2235</strain>
    </source>
</reference>
<evidence type="ECO:0000256" key="1">
    <source>
        <dbReference type="SAM" id="SignalP"/>
    </source>
</evidence>
<dbReference type="RefSeq" id="WP_012246868.1">
    <property type="nucleotide sequence ID" value="NC_010168.1"/>
</dbReference>
<dbReference type="Proteomes" id="UP000002007">
    <property type="component" value="Chromosome"/>
</dbReference>
<name>A9WVM2_RENSM</name>
<dbReference type="InterPro" id="IPR000914">
    <property type="entry name" value="SBP_5_dom"/>
</dbReference>
<keyword evidence="4" id="KW-1185">Reference proteome</keyword>
<feature type="domain" description="Solute-binding protein family 5" evidence="2">
    <location>
        <begin position="85"/>
        <end position="237"/>
    </location>
</feature>
<proteinExistence type="predicted"/>
<accession>A9WVM2</accession>
<evidence type="ECO:0000313" key="3">
    <source>
        <dbReference type="EMBL" id="ABY25243.1"/>
    </source>
</evidence>
<dbReference type="InterPro" id="IPR039424">
    <property type="entry name" value="SBP_5"/>
</dbReference>
<dbReference type="Gene3D" id="3.40.190.10">
    <property type="entry name" value="Periplasmic binding protein-like II"/>
    <property type="match status" value="1"/>
</dbReference>
<organism evidence="3 4">
    <name type="scientific">Renibacterium salmoninarum (strain ATCC 33209 / DSM 20767 / JCM 11484 / NBRC 15589 / NCIMB 2235)</name>
    <dbReference type="NCBI Taxonomy" id="288705"/>
    <lineage>
        <taxon>Bacteria</taxon>
        <taxon>Bacillati</taxon>
        <taxon>Actinomycetota</taxon>
        <taxon>Actinomycetes</taxon>
        <taxon>Micrococcales</taxon>
        <taxon>Micrococcaceae</taxon>
        <taxon>Renibacterium</taxon>
    </lineage>
</organism>
<dbReference type="HOGENOM" id="CLU_1146471_0_0_11"/>
<dbReference type="GO" id="GO:1904680">
    <property type="term" value="F:peptide transmembrane transporter activity"/>
    <property type="evidence" value="ECO:0007669"/>
    <property type="project" value="TreeGrafter"/>
</dbReference>
<feature type="chain" id="PRO_5002746126" evidence="1">
    <location>
        <begin position="24"/>
        <end position="242"/>
    </location>
</feature>
<dbReference type="KEGG" id="rsa:RSal33209_3534"/>
<protein>
    <submittedName>
        <fullName evidence="3">Oligopeptide-binding protein</fullName>
    </submittedName>
</protein>
<dbReference type="SUPFAM" id="SSF53850">
    <property type="entry name" value="Periplasmic binding protein-like II"/>
    <property type="match status" value="1"/>
</dbReference>
<dbReference type="AlphaFoldDB" id="A9WVM2"/>
<evidence type="ECO:0000313" key="4">
    <source>
        <dbReference type="Proteomes" id="UP000002007"/>
    </source>
</evidence>
<feature type="signal peptide" evidence="1">
    <location>
        <begin position="1"/>
        <end position="23"/>
    </location>
</feature>
<dbReference type="GO" id="GO:0015833">
    <property type="term" value="P:peptide transport"/>
    <property type="evidence" value="ECO:0007669"/>
    <property type="project" value="TreeGrafter"/>
</dbReference>
<dbReference type="EMBL" id="CP000910">
    <property type="protein sequence ID" value="ABY25243.1"/>
    <property type="molecule type" value="Genomic_DNA"/>
</dbReference>
<sequence>MKLAKSLGAIALVAVLGLTACNANPSSSTSGSSEAVTKGGTLNILTASTEINLDPAKSQNLAITTLGLIERRLTTWDISADGPAKVVPDLATDTGRASDDGKTWTFTLKDGVKYDDGSPVTTADVKYGLERSFAPELSGGLGYHKALLVGGESYKGPYASKKLDSIETPDAKTIIFKMNKAYGDWPWIASMPAFAPVPAARDTDPQQYAAKIAATGPYQLDSYQQGVALKLKRNPNWSADTG</sequence>
<dbReference type="PANTHER" id="PTHR30290">
    <property type="entry name" value="PERIPLASMIC BINDING COMPONENT OF ABC TRANSPORTER"/>
    <property type="match status" value="1"/>
</dbReference>
<dbReference type="STRING" id="288705.RSal33209_3534"/>
<dbReference type="PROSITE" id="PS51257">
    <property type="entry name" value="PROKAR_LIPOPROTEIN"/>
    <property type="match status" value="1"/>
</dbReference>
<evidence type="ECO:0000259" key="2">
    <source>
        <dbReference type="Pfam" id="PF00496"/>
    </source>
</evidence>
<gene>
    <name evidence="3" type="primary">oppA.6</name>
    <name evidence="3" type="ordered locus">RSal33209_3534</name>
</gene>